<feature type="domain" description="Galectin" evidence="2">
    <location>
        <begin position="396"/>
        <end position="528"/>
    </location>
</feature>
<dbReference type="AlphaFoldDB" id="A0A1S3J4U0"/>
<dbReference type="RefSeq" id="XP_013405299.1">
    <property type="nucleotide sequence ID" value="XM_013549845.1"/>
</dbReference>
<reference evidence="4 5" key="1">
    <citation type="submission" date="2025-04" db="UniProtKB">
        <authorList>
            <consortium name="RefSeq"/>
        </authorList>
    </citation>
    <scope>IDENTIFICATION</scope>
    <source>
        <tissue evidence="4 5">Gonads</tissue>
    </source>
</reference>
<sequence>MMRQYPYTVEVTKPLRLGTVVEVQGVPIAGANEFVVSLLVQRPGARQADIALQMKPQLNGSTEIGCVSIIADEQDEQINYFPVFPFSHDHSFCLEITVKESYFQISVDGKHLMDYSHRTPPHHISHVVLDGDAIFQSVEFFSAEEFQQKSDFKAKDLTYHERTLSSGYTSQSSEHNFDVESMEDNSFEDSNSIPLIEHQHGQRYKEKRDVNKYGVGNSEEPLRDHVDFEAQVSPHKTVFTFKPEERDITTRLDLPHFLEIPDEFGVGRVIYIDGVAWKDCKWFEVCLQTGSEKLPHTTAVFSFRPDFPSRSTTCNTFVLKNWGLERIQEDNFPFEAGKPFLMKILAKEEGYEVFVDGILYLEFTHRLAMERVTHVMVNGNADFYTVECPDELELPYCSAIPGGLHEGKTIFFTGTPLGDGCNFEVGLQCSTKPGSHIPFYFKVNFAPDAKATTASFINHVWDAGEKLEGPLPFQPDKKFVMKVVVEPECFRVKVDDENFLEFKHKLPYERITHVTVDGDLALYSVTYRDRWIGRRQSKAYHIVKSCCPVCVGCVIM</sequence>
<dbReference type="Proteomes" id="UP000085678">
    <property type="component" value="Unplaced"/>
</dbReference>
<evidence type="ECO:0000259" key="2">
    <source>
        <dbReference type="PROSITE" id="PS51304"/>
    </source>
</evidence>
<dbReference type="SUPFAM" id="SSF49899">
    <property type="entry name" value="Concanavalin A-like lectins/glucanases"/>
    <property type="match status" value="3"/>
</dbReference>
<dbReference type="RefSeq" id="XP_013405298.1">
    <property type="nucleotide sequence ID" value="XM_013549844.1"/>
</dbReference>
<evidence type="ECO:0000313" key="3">
    <source>
        <dbReference type="Proteomes" id="UP000085678"/>
    </source>
</evidence>
<dbReference type="InterPro" id="IPR044156">
    <property type="entry name" value="Galectin-like"/>
</dbReference>
<dbReference type="GO" id="GO:0030246">
    <property type="term" value="F:carbohydrate binding"/>
    <property type="evidence" value="ECO:0007669"/>
    <property type="project" value="UniProtKB-KW"/>
</dbReference>
<dbReference type="Pfam" id="PF00337">
    <property type="entry name" value="Gal-bind_lectin"/>
    <property type="match status" value="3"/>
</dbReference>
<dbReference type="GeneID" id="106170100"/>
<gene>
    <name evidence="4 5 6 7" type="primary">LOC106170100</name>
</gene>
<dbReference type="RefSeq" id="XP_013405296.1">
    <property type="nucleotide sequence ID" value="XM_013549842.2"/>
</dbReference>
<name>A0A1S3J4U0_LINAN</name>
<dbReference type="InterPro" id="IPR001079">
    <property type="entry name" value="Galectin_CRD"/>
</dbReference>
<dbReference type="RefSeq" id="XP_013405297.1">
    <property type="nucleotide sequence ID" value="XM_013549843.1"/>
</dbReference>
<dbReference type="PANTHER" id="PTHR11346">
    <property type="entry name" value="GALECTIN"/>
    <property type="match status" value="1"/>
</dbReference>
<evidence type="ECO:0000313" key="7">
    <source>
        <dbReference type="RefSeq" id="XP_013405299.1"/>
    </source>
</evidence>
<evidence type="ECO:0000313" key="4">
    <source>
        <dbReference type="RefSeq" id="XP_013405296.1"/>
    </source>
</evidence>
<feature type="domain" description="Galectin" evidence="2">
    <location>
        <begin position="7"/>
        <end position="144"/>
    </location>
</feature>
<keyword evidence="3" id="KW-1185">Reference proteome</keyword>
<proteinExistence type="predicted"/>
<dbReference type="SMART" id="SM00276">
    <property type="entry name" value="GLECT"/>
    <property type="match status" value="3"/>
</dbReference>
<evidence type="ECO:0000256" key="1">
    <source>
        <dbReference type="ARBA" id="ARBA00022734"/>
    </source>
</evidence>
<evidence type="ECO:0000313" key="5">
    <source>
        <dbReference type="RefSeq" id="XP_013405297.1"/>
    </source>
</evidence>
<organism evidence="3 6">
    <name type="scientific">Lingula anatina</name>
    <name type="common">Brachiopod</name>
    <name type="synonym">Lingula unguis</name>
    <dbReference type="NCBI Taxonomy" id="7574"/>
    <lineage>
        <taxon>Eukaryota</taxon>
        <taxon>Metazoa</taxon>
        <taxon>Spiralia</taxon>
        <taxon>Lophotrochozoa</taxon>
        <taxon>Brachiopoda</taxon>
        <taxon>Linguliformea</taxon>
        <taxon>Lingulata</taxon>
        <taxon>Lingulida</taxon>
        <taxon>Linguloidea</taxon>
        <taxon>Lingulidae</taxon>
        <taxon>Lingula</taxon>
    </lineage>
</organism>
<dbReference type="Gene3D" id="2.60.120.200">
    <property type="match status" value="3"/>
</dbReference>
<feature type="domain" description="Galectin" evidence="2">
    <location>
        <begin position="256"/>
        <end position="392"/>
    </location>
</feature>
<dbReference type="KEGG" id="lak:106170100"/>
<dbReference type="InterPro" id="IPR013320">
    <property type="entry name" value="ConA-like_dom_sf"/>
</dbReference>
<evidence type="ECO:0000313" key="6">
    <source>
        <dbReference type="RefSeq" id="XP_013405298.1"/>
    </source>
</evidence>
<dbReference type="OrthoDB" id="6079905at2759"/>
<accession>A0A1S3J4U0</accession>
<keyword evidence="1" id="KW-0430">Lectin</keyword>
<protein>
    <submittedName>
        <fullName evidence="4 5">Uncharacterized protein LOC106170100</fullName>
    </submittedName>
</protein>
<dbReference type="SMART" id="SM00908">
    <property type="entry name" value="Gal-bind_lectin"/>
    <property type="match status" value="3"/>
</dbReference>
<dbReference type="CDD" id="cd00070">
    <property type="entry name" value="GLECT"/>
    <property type="match status" value="3"/>
</dbReference>
<dbReference type="PROSITE" id="PS51304">
    <property type="entry name" value="GALECTIN"/>
    <property type="match status" value="3"/>
</dbReference>
<dbReference type="PANTHER" id="PTHR11346:SF176">
    <property type="entry name" value="32 KDA BETA-GALACTOSIDE-BINDING LECTIN LEC-3"/>
    <property type="match status" value="1"/>
</dbReference>